<accession>A0ABW3UA07</accession>
<feature type="domain" description="DUF2061" evidence="1">
    <location>
        <begin position="1"/>
        <end position="52"/>
    </location>
</feature>
<organism evidence="2 3">
    <name type="scientific">Microbulbifer celer</name>
    <dbReference type="NCBI Taxonomy" id="435905"/>
    <lineage>
        <taxon>Bacteria</taxon>
        <taxon>Pseudomonadati</taxon>
        <taxon>Pseudomonadota</taxon>
        <taxon>Gammaproteobacteria</taxon>
        <taxon>Cellvibrionales</taxon>
        <taxon>Microbulbiferaceae</taxon>
        <taxon>Microbulbifer</taxon>
    </lineage>
</organism>
<evidence type="ECO:0000259" key="1">
    <source>
        <dbReference type="Pfam" id="PF09834"/>
    </source>
</evidence>
<sequence>MKKTCSFAVVHMLVAFTVGFVMTGDFWVGSALALVEPACNTVAFYFHEKWWKRREKAAGVYATAA</sequence>
<keyword evidence="3" id="KW-1185">Reference proteome</keyword>
<dbReference type="InterPro" id="IPR018638">
    <property type="entry name" value="DUF2061_membrane"/>
</dbReference>
<name>A0ABW3UA07_9GAMM</name>
<comment type="caution">
    <text evidence="2">The sequence shown here is derived from an EMBL/GenBank/DDBJ whole genome shotgun (WGS) entry which is preliminary data.</text>
</comment>
<protein>
    <submittedName>
        <fullName evidence="2">DUF2061 domain-containing protein</fullName>
    </submittedName>
</protein>
<dbReference type="Proteomes" id="UP001597264">
    <property type="component" value="Unassembled WGS sequence"/>
</dbReference>
<gene>
    <name evidence="2" type="ORF">ACFQ2X_10930</name>
</gene>
<dbReference type="Pfam" id="PF09834">
    <property type="entry name" value="DUF2061"/>
    <property type="match status" value="1"/>
</dbReference>
<evidence type="ECO:0000313" key="2">
    <source>
        <dbReference type="EMBL" id="MFD1217119.1"/>
    </source>
</evidence>
<reference evidence="3" key="1">
    <citation type="journal article" date="2019" name="Int. J. Syst. Evol. Microbiol.">
        <title>The Global Catalogue of Microorganisms (GCM) 10K type strain sequencing project: providing services to taxonomists for standard genome sequencing and annotation.</title>
        <authorList>
            <consortium name="The Broad Institute Genomics Platform"/>
            <consortium name="The Broad Institute Genome Sequencing Center for Infectious Disease"/>
            <person name="Wu L."/>
            <person name="Ma J."/>
        </authorList>
    </citation>
    <scope>NUCLEOTIDE SEQUENCE [LARGE SCALE GENOMIC DNA]</scope>
    <source>
        <strain evidence="3">CCUG 54356</strain>
    </source>
</reference>
<evidence type="ECO:0000313" key="3">
    <source>
        <dbReference type="Proteomes" id="UP001597264"/>
    </source>
</evidence>
<proteinExistence type="predicted"/>
<dbReference type="RefSeq" id="WP_230437290.1">
    <property type="nucleotide sequence ID" value="NZ_CP087715.1"/>
</dbReference>
<dbReference type="EMBL" id="JBHTLR010000008">
    <property type="protein sequence ID" value="MFD1217119.1"/>
    <property type="molecule type" value="Genomic_DNA"/>
</dbReference>